<dbReference type="InterPro" id="IPR011990">
    <property type="entry name" value="TPR-like_helical_dom_sf"/>
</dbReference>
<evidence type="ECO:0000256" key="7">
    <source>
        <dbReference type="ARBA" id="ARBA00061659"/>
    </source>
</evidence>
<dbReference type="PANTHER" id="PTHR47926">
    <property type="entry name" value="PENTATRICOPEPTIDE REPEAT-CONTAINING PROTEIN"/>
    <property type="match status" value="1"/>
</dbReference>
<keyword evidence="6" id="KW-0809">Transit peptide</keyword>
<organism evidence="9 10">
    <name type="scientific">Cucumis melo var. makuwa</name>
    <name type="common">Oriental melon</name>
    <dbReference type="NCBI Taxonomy" id="1194695"/>
    <lineage>
        <taxon>Eukaryota</taxon>
        <taxon>Viridiplantae</taxon>
        <taxon>Streptophyta</taxon>
        <taxon>Embryophyta</taxon>
        <taxon>Tracheophyta</taxon>
        <taxon>Spermatophyta</taxon>
        <taxon>Magnoliopsida</taxon>
        <taxon>eudicotyledons</taxon>
        <taxon>Gunneridae</taxon>
        <taxon>Pentapetalae</taxon>
        <taxon>rosids</taxon>
        <taxon>fabids</taxon>
        <taxon>Cucurbitales</taxon>
        <taxon>Cucurbitaceae</taxon>
        <taxon>Benincaseae</taxon>
        <taxon>Cucumis</taxon>
    </lineage>
</organism>
<proteinExistence type="inferred from homology"/>
<dbReference type="GO" id="GO:0009451">
    <property type="term" value="P:RNA modification"/>
    <property type="evidence" value="ECO:0007669"/>
    <property type="project" value="InterPro"/>
</dbReference>
<dbReference type="NCBIfam" id="TIGR00756">
    <property type="entry name" value="PPR"/>
    <property type="match status" value="4"/>
</dbReference>
<dbReference type="AlphaFoldDB" id="A0A5D3DQT2"/>
<dbReference type="GO" id="GO:0003723">
    <property type="term" value="F:RNA binding"/>
    <property type="evidence" value="ECO:0007669"/>
    <property type="project" value="InterPro"/>
</dbReference>
<keyword evidence="4" id="KW-0934">Plastid</keyword>
<keyword evidence="3" id="KW-0150">Chloroplast</keyword>
<keyword evidence="5" id="KW-0677">Repeat</keyword>
<dbReference type="Proteomes" id="UP000321947">
    <property type="component" value="Unassembled WGS sequence"/>
</dbReference>
<dbReference type="FunFam" id="1.25.40.10:FF:000309">
    <property type="entry name" value="Pentatricopeptide repeat-containing protein, chloroplastic"/>
    <property type="match status" value="1"/>
</dbReference>
<comment type="similarity">
    <text evidence="7">Belongs to the PPR family. PCMP-E subfamily.</text>
</comment>
<dbReference type="Pfam" id="PF13041">
    <property type="entry name" value="PPR_2"/>
    <property type="match status" value="2"/>
</dbReference>
<feature type="repeat" description="PPR" evidence="8">
    <location>
        <begin position="214"/>
        <end position="248"/>
    </location>
</feature>
<dbReference type="InterPro" id="IPR002885">
    <property type="entry name" value="PPR_rpt"/>
</dbReference>
<dbReference type="GO" id="GO:0009507">
    <property type="term" value="C:chloroplast"/>
    <property type="evidence" value="ECO:0007669"/>
    <property type="project" value="UniProtKB-SubCell"/>
</dbReference>
<dbReference type="FunFam" id="1.25.40.10:FF:000212">
    <property type="entry name" value="Pentatricopeptide repeat-containing protein At2g03380, mitochondrial"/>
    <property type="match status" value="1"/>
</dbReference>
<comment type="caution">
    <text evidence="9">The sequence shown here is derived from an EMBL/GenBank/DDBJ whole genome shotgun (WGS) entry which is preliminary data.</text>
</comment>
<evidence type="ECO:0000256" key="4">
    <source>
        <dbReference type="ARBA" id="ARBA00022640"/>
    </source>
</evidence>
<evidence type="ECO:0000256" key="5">
    <source>
        <dbReference type="ARBA" id="ARBA00022737"/>
    </source>
</evidence>
<gene>
    <name evidence="9" type="ORF">E5676_scaffold436G001190</name>
</gene>
<dbReference type="FunFam" id="1.25.40.10:FF:000196">
    <property type="entry name" value="Pentatricopeptide repeat-containing protein At4g14850"/>
    <property type="match status" value="1"/>
</dbReference>
<evidence type="ECO:0000313" key="9">
    <source>
        <dbReference type="EMBL" id="TYK25892.1"/>
    </source>
</evidence>
<dbReference type="Pfam" id="PF20431">
    <property type="entry name" value="E_motif"/>
    <property type="match status" value="1"/>
</dbReference>
<name>A0A5D3DQT2_CUCMM</name>
<evidence type="ECO:0000256" key="2">
    <source>
        <dbReference type="ARBA" id="ARBA00006643"/>
    </source>
</evidence>
<dbReference type="InterPro" id="IPR046960">
    <property type="entry name" value="PPR_At4g14850-like_plant"/>
</dbReference>
<protein>
    <submittedName>
        <fullName evidence="9">Pentatricopeptide repeat-containing protein</fullName>
    </submittedName>
</protein>
<dbReference type="PROSITE" id="PS51375">
    <property type="entry name" value="PPR"/>
    <property type="match status" value="5"/>
</dbReference>
<sequence length="801" mass="89136">MLQRFFSLPRAFSHLTGSLLQMGHRMSYSTYASHPPLSDLHQTMPSVQFISLHSCCYLMGLFRNIDTLIKFHGLLIVHGLIGNLLCDTKLVGVYGALGDVRSARMVFDQMPDPDFYAWKVMIRWYFLNDLFVDVIPFYNCMRMSFRECDNIIFSIILKACSELREIDEGRKVHCQIVKVGGPDSFVMTGLIDMYGKCRQVECSSAVFEEIMDKNVVSWTSMIAGYVQNNCAEEGLVLFNRMRDALVESNPFTLGSIINACTKLRALHQGKWVHGYAIKNIVEFSSFLATTFLDMYVKCGQTRDARMIFDELPTIDLVSWTAMIVGYTQASQPNDGLRLFADEIRSDLLPNSVTAASVLSACSVSGNLNLGMSVHGLGIKLGLEECAVKNALIDMYAKCHKIGDAYVIFHGVLEKDVITWNSMISGYAQNGSAYDALRLFNQMRSYSLAPDAITLVSTLSASATLGAVQVGSSLHAYSVKEGLFSSNLYIGTALLNFYAKCGDAKSARTVFDSMGDKNIITWSAMIGGYGVQGDGSGSLSIFSDMLKEDLKPNEVIFTTILSACSSSGMVEEGWRYFKSMIQDYNFVPSMKHYACMVDLLARSGRLDEALDFIKKMPVQPDVSLYGAFLHGCGLYSRFDLGEVVVREMLQLHPNEACYYVLLSNLYASDGKWGQVNEVRDLMLQRGLNKVPGYSLVETNAEPFHDFSSSFAQANARNIHPQNDDFSSLLLPPPSQDCRSTVDEETFISVHRLSVRHLFVCCLCSSSSLQGNSPSSTWVLLRVFRLPACLSIAIRHLKLMIRG</sequence>
<evidence type="ECO:0000256" key="3">
    <source>
        <dbReference type="ARBA" id="ARBA00022528"/>
    </source>
</evidence>
<evidence type="ECO:0000256" key="1">
    <source>
        <dbReference type="ARBA" id="ARBA00004229"/>
    </source>
</evidence>
<evidence type="ECO:0000256" key="8">
    <source>
        <dbReference type="PROSITE-ProRule" id="PRU00708"/>
    </source>
</evidence>
<comment type="subcellular location">
    <subcellularLocation>
        <location evidence="1">Plastid</location>
        <location evidence="1">Chloroplast</location>
    </subcellularLocation>
</comment>
<dbReference type="InterPro" id="IPR046848">
    <property type="entry name" value="E_motif"/>
</dbReference>
<feature type="repeat" description="PPR" evidence="8">
    <location>
        <begin position="517"/>
        <end position="551"/>
    </location>
</feature>
<dbReference type="Pfam" id="PF01535">
    <property type="entry name" value="PPR"/>
    <property type="match status" value="6"/>
</dbReference>
<dbReference type="EMBL" id="SSTD01003661">
    <property type="protein sequence ID" value="TYK25892.1"/>
    <property type="molecule type" value="Genomic_DNA"/>
</dbReference>
<dbReference type="PANTHER" id="PTHR47926:SF363">
    <property type="entry name" value="PENTATRICOPEPTIDE REPEAT-CONTAINING PROTEIN"/>
    <property type="match status" value="1"/>
</dbReference>
<feature type="repeat" description="PPR" evidence="8">
    <location>
        <begin position="315"/>
        <end position="349"/>
    </location>
</feature>
<comment type="similarity">
    <text evidence="2">Belongs to the PPR family. PCMP-H subfamily.</text>
</comment>
<dbReference type="Gene3D" id="1.25.40.10">
    <property type="entry name" value="Tetratricopeptide repeat domain"/>
    <property type="match status" value="5"/>
</dbReference>
<feature type="repeat" description="PPR" evidence="8">
    <location>
        <begin position="552"/>
        <end position="587"/>
    </location>
</feature>
<evidence type="ECO:0000313" key="10">
    <source>
        <dbReference type="Proteomes" id="UP000321947"/>
    </source>
</evidence>
<feature type="repeat" description="PPR" evidence="8">
    <location>
        <begin position="415"/>
        <end position="449"/>
    </location>
</feature>
<accession>A0A5D3DQT2</accession>
<evidence type="ECO:0000256" key="6">
    <source>
        <dbReference type="ARBA" id="ARBA00022946"/>
    </source>
</evidence>
<reference evidence="9 10" key="1">
    <citation type="submission" date="2019-08" db="EMBL/GenBank/DDBJ databases">
        <title>Draft genome sequences of two oriental melons (Cucumis melo L. var makuwa).</title>
        <authorList>
            <person name="Kwon S.-Y."/>
        </authorList>
    </citation>
    <scope>NUCLEOTIDE SEQUENCE [LARGE SCALE GENOMIC DNA]</scope>
    <source>
        <strain evidence="10">cv. Chang Bougi</strain>
        <tissue evidence="9">Leaf</tissue>
    </source>
</reference>
<dbReference type="FunFam" id="1.25.40.10:FF:000395">
    <property type="entry name" value="Pentatricopeptide repeat-containing protein chloroplastic"/>
    <property type="match status" value="1"/>
</dbReference>